<evidence type="ECO:0000256" key="1">
    <source>
        <dbReference type="SAM" id="MobiDB-lite"/>
    </source>
</evidence>
<dbReference type="Pfam" id="PF05069">
    <property type="entry name" value="Phage_tail_S"/>
    <property type="match status" value="1"/>
</dbReference>
<organism evidence="2 3">
    <name type="scientific">Janthinobacterium lividum</name>
    <dbReference type="NCBI Taxonomy" id="29581"/>
    <lineage>
        <taxon>Bacteria</taxon>
        <taxon>Pseudomonadati</taxon>
        <taxon>Pseudomonadota</taxon>
        <taxon>Betaproteobacteria</taxon>
        <taxon>Burkholderiales</taxon>
        <taxon>Oxalobacteraceae</taxon>
        <taxon>Janthinobacterium</taxon>
    </lineage>
</organism>
<protein>
    <submittedName>
        <fullName evidence="2">Phage virion morphogenesis protein</fullName>
    </submittedName>
</protein>
<dbReference type="EMBL" id="MAQB02000001">
    <property type="protein sequence ID" value="OFJ49199.1"/>
    <property type="molecule type" value="Genomic_DNA"/>
</dbReference>
<gene>
    <name evidence="2" type="ORF">BA896_010255</name>
</gene>
<feature type="region of interest" description="Disordered" evidence="1">
    <location>
        <begin position="39"/>
        <end position="72"/>
    </location>
</feature>
<dbReference type="NCBIfam" id="TIGR01635">
    <property type="entry name" value="tail_comp_S"/>
    <property type="match status" value="1"/>
</dbReference>
<evidence type="ECO:0000313" key="3">
    <source>
        <dbReference type="Proteomes" id="UP000092634"/>
    </source>
</evidence>
<dbReference type="AlphaFoldDB" id="A0A1E8PUC9"/>
<reference evidence="2 3" key="1">
    <citation type="submission" date="2016-10" db="EMBL/GenBank/DDBJ databases">
        <title>Updated version of Genome Assembly of Janthinobacterium lividum ERGS5:01.</title>
        <authorList>
            <person name="Kumar R."/>
            <person name="Acharya V."/>
            <person name="Singh D."/>
        </authorList>
    </citation>
    <scope>NUCLEOTIDE SEQUENCE [LARGE SCALE GENOMIC DNA]</scope>
    <source>
        <strain evidence="2 3">ERGS5:01</strain>
    </source>
</reference>
<feature type="compositionally biased region" description="Basic residues" evidence="1">
    <location>
        <begin position="56"/>
        <end position="72"/>
    </location>
</feature>
<sequence length="155" mass="17373">MSDDLHALEAWAGALLAKLQPAQRRAINHKVAIDLRRSQAQRIKAQQGPDGSAYPARKRRKEFKGKKGRIKRQKAAMFNRIRTTKYLKVHADPGKLTVGFVGKIMHVARVHQEGLTDNVSKKGPKYSYPARPLLGISEADRTLIRGSLLCHLGQF</sequence>
<accession>A0A1E8PUC9</accession>
<name>A0A1E8PUC9_9BURK</name>
<evidence type="ECO:0000313" key="2">
    <source>
        <dbReference type="EMBL" id="OFJ49199.1"/>
    </source>
</evidence>
<dbReference type="InterPro" id="IPR006522">
    <property type="entry name" value="Phage_virion_morphogenesis"/>
</dbReference>
<dbReference type="Proteomes" id="UP000092634">
    <property type="component" value="Unassembled WGS sequence"/>
</dbReference>
<comment type="caution">
    <text evidence="2">The sequence shown here is derived from an EMBL/GenBank/DDBJ whole genome shotgun (WGS) entry which is preliminary data.</text>
</comment>
<proteinExistence type="predicted"/>